<dbReference type="OrthoDB" id="331600at2759"/>
<organism evidence="3 4">
    <name type="scientific">Piromyces finnis</name>
    <dbReference type="NCBI Taxonomy" id="1754191"/>
    <lineage>
        <taxon>Eukaryota</taxon>
        <taxon>Fungi</taxon>
        <taxon>Fungi incertae sedis</taxon>
        <taxon>Chytridiomycota</taxon>
        <taxon>Chytridiomycota incertae sedis</taxon>
        <taxon>Neocallimastigomycetes</taxon>
        <taxon>Neocallimastigales</taxon>
        <taxon>Neocallimastigaceae</taxon>
        <taxon>Piromyces</taxon>
    </lineage>
</organism>
<evidence type="ECO:0000259" key="2">
    <source>
        <dbReference type="Pfam" id="PF11935"/>
    </source>
</evidence>
<evidence type="ECO:0000313" key="4">
    <source>
        <dbReference type="Proteomes" id="UP000193719"/>
    </source>
</evidence>
<sequence>MNLLALIAKSRKQYLSSVINSLLSWKKNFTKQMSPVQLRSIERTIKICLLSIYRVPPPSHQIRQVTEYLQLAGVKSSDLKSRLTSSGMKRPSNNILEDSNKRLKTETGSIHQNSQSSSNKQQNQNQQINFDFSTLPFGFVIDVILATLATVPNEKWNTAILSCKRPEENGQITFSQKDPRLHDMNIISDPRSIIIQYIQPIKTNVY</sequence>
<dbReference type="InterPro" id="IPR032460">
    <property type="entry name" value="Symplekin/Pta1_N"/>
</dbReference>
<comment type="caution">
    <text evidence="3">The sequence shown here is derived from an EMBL/GenBank/DDBJ whole genome shotgun (WGS) entry which is preliminary data.</text>
</comment>
<evidence type="ECO:0000313" key="3">
    <source>
        <dbReference type="EMBL" id="ORX54639.1"/>
    </source>
</evidence>
<evidence type="ECO:0000256" key="1">
    <source>
        <dbReference type="SAM" id="MobiDB-lite"/>
    </source>
</evidence>
<keyword evidence="4" id="KW-1185">Reference proteome</keyword>
<reference evidence="3 4" key="1">
    <citation type="submission" date="2016-08" db="EMBL/GenBank/DDBJ databases">
        <title>Genomes of anaerobic fungi encode conserved fungal cellulosomes for biomass hydrolysis.</title>
        <authorList>
            <consortium name="DOE Joint Genome Institute"/>
            <person name="Haitjema C.H."/>
            <person name="Gilmore S.P."/>
            <person name="Henske J.K."/>
            <person name="Solomon K.V."/>
            <person name="De Groot R."/>
            <person name="Kuo A."/>
            <person name="Mondo S.J."/>
            <person name="Salamov A.A."/>
            <person name="Labutti K."/>
            <person name="Zhao Z."/>
            <person name="Chiniquy J."/>
            <person name="Barry K."/>
            <person name="Brewer H.M."/>
            <person name="Purvine S.O."/>
            <person name="Wright A.T."/>
            <person name="Boxma B."/>
            <person name="Van Alen T."/>
            <person name="Hackstein J.H."/>
            <person name="Baker S.E."/>
            <person name="Grigoriev I.V."/>
            <person name="O'Malley M.A."/>
        </authorList>
    </citation>
    <scope>NUCLEOTIDE SEQUENCE [LARGE SCALE GENOMIC DNA]</scope>
    <source>
        <strain evidence="4">finn</strain>
    </source>
</reference>
<gene>
    <name evidence="3" type="ORF">BCR36DRAFT_8926</name>
</gene>
<dbReference type="InterPro" id="IPR011989">
    <property type="entry name" value="ARM-like"/>
</dbReference>
<accession>A0A1Y1VFL5</accession>
<dbReference type="Proteomes" id="UP000193719">
    <property type="component" value="Unassembled WGS sequence"/>
</dbReference>
<dbReference type="STRING" id="1754191.A0A1Y1VFL5"/>
<name>A0A1Y1VFL5_9FUNG</name>
<dbReference type="Gene3D" id="1.25.10.10">
    <property type="entry name" value="Leucine-rich Repeat Variant"/>
    <property type="match status" value="1"/>
</dbReference>
<dbReference type="AlphaFoldDB" id="A0A1Y1VFL5"/>
<feature type="domain" description="Symplekin/Pta1 N-terminal" evidence="2">
    <location>
        <begin position="1"/>
        <end position="73"/>
    </location>
</feature>
<feature type="region of interest" description="Disordered" evidence="1">
    <location>
        <begin position="105"/>
        <end position="124"/>
    </location>
</feature>
<protein>
    <recommendedName>
        <fullName evidence="2">Symplekin/Pta1 N-terminal domain-containing protein</fullName>
    </recommendedName>
</protein>
<dbReference type="EMBL" id="MCFH01000010">
    <property type="protein sequence ID" value="ORX54639.1"/>
    <property type="molecule type" value="Genomic_DNA"/>
</dbReference>
<feature type="compositionally biased region" description="Low complexity" evidence="1">
    <location>
        <begin position="112"/>
        <end position="124"/>
    </location>
</feature>
<dbReference type="Pfam" id="PF11935">
    <property type="entry name" value="SYMPK_PTA1_N"/>
    <property type="match status" value="1"/>
</dbReference>
<reference evidence="3 4" key="2">
    <citation type="submission" date="2016-08" db="EMBL/GenBank/DDBJ databases">
        <title>Pervasive Adenine N6-methylation of Active Genes in Fungi.</title>
        <authorList>
            <consortium name="DOE Joint Genome Institute"/>
            <person name="Mondo S.J."/>
            <person name="Dannebaum R.O."/>
            <person name="Kuo R.C."/>
            <person name="Labutti K."/>
            <person name="Haridas S."/>
            <person name="Kuo A."/>
            <person name="Salamov A."/>
            <person name="Ahrendt S.R."/>
            <person name="Lipzen A."/>
            <person name="Sullivan W."/>
            <person name="Andreopoulos W.B."/>
            <person name="Clum A."/>
            <person name="Lindquist E."/>
            <person name="Daum C."/>
            <person name="Ramamoorthy G.K."/>
            <person name="Gryganskyi A."/>
            <person name="Culley D."/>
            <person name="Magnuson J.K."/>
            <person name="James T.Y."/>
            <person name="O'Malley M.A."/>
            <person name="Stajich J.E."/>
            <person name="Spatafora J.W."/>
            <person name="Visel A."/>
            <person name="Grigoriev I.V."/>
        </authorList>
    </citation>
    <scope>NUCLEOTIDE SEQUENCE [LARGE SCALE GENOMIC DNA]</scope>
    <source>
        <strain evidence="4">finn</strain>
    </source>
</reference>
<proteinExistence type="predicted"/>